<dbReference type="OrthoDB" id="9761705at2"/>
<dbReference type="InterPro" id="IPR003593">
    <property type="entry name" value="AAA+_ATPase"/>
</dbReference>
<dbReference type="CDD" id="cd00009">
    <property type="entry name" value="AAA"/>
    <property type="match status" value="1"/>
</dbReference>
<dbReference type="InterPro" id="IPR001789">
    <property type="entry name" value="Sig_transdc_resp-reg_receiver"/>
</dbReference>
<dbReference type="InterPro" id="IPR002197">
    <property type="entry name" value="HTH_Fis"/>
</dbReference>
<dbReference type="SMART" id="SM00382">
    <property type="entry name" value="AAA"/>
    <property type="match status" value="1"/>
</dbReference>
<dbReference type="SMART" id="SM00448">
    <property type="entry name" value="REC"/>
    <property type="match status" value="1"/>
</dbReference>
<accession>A0A4R6QLU6</accession>
<dbReference type="AlphaFoldDB" id="A0A4R6QLU6"/>
<evidence type="ECO:0000256" key="2">
    <source>
        <dbReference type="ARBA" id="ARBA00022840"/>
    </source>
</evidence>
<dbReference type="InterPro" id="IPR009057">
    <property type="entry name" value="Homeodomain-like_sf"/>
</dbReference>
<evidence type="ECO:0000256" key="7">
    <source>
        <dbReference type="SAM" id="MobiDB-lite"/>
    </source>
</evidence>
<dbReference type="InterPro" id="IPR011006">
    <property type="entry name" value="CheY-like_superfamily"/>
</dbReference>
<evidence type="ECO:0000256" key="5">
    <source>
        <dbReference type="ARBA" id="ARBA00023163"/>
    </source>
</evidence>
<feature type="domain" description="Sigma-54 factor interaction" evidence="8">
    <location>
        <begin position="177"/>
        <end position="407"/>
    </location>
</feature>
<dbReference type="PROSITE" id="PS50110">
    <property type="entry name" value="RESPONSE_REGULATORY"/>
    <property type="match status" value="1"/>
</dbReference>
<evidence type="ECO:0000256" key="6">
    <source>
        <dbReference type="PROSITE-ProRule" id="PRU00169"/>
    </source>
</evidence>
<keyword evidence="1" id="KW-0547">Nucleotide-binding</keyword>
<comment type="caution">
    <text evidence="10">The sequence shown here is derived from an EMBL/GenBank/DDBJ whole genome shotgun (WGS) entry which is preliminary data.</text>
</comment>
<keyword evidence="2" id="KW-0067">ATP-binding</keyword>
<keyword evidence="4" id="KW-0238">DNA-binding</keyword>
<protein>
    <submittedName>
        <fullName evidence="10">Two-component system response regulator PilR (NtrC family)</fullName>
    </submittedName>
</protein>
<evidence type="ECO:0000313" key="10">
    <source>
        <dbReference type="EMBL" id="TDP71273.1"/>
    </source>
</evidence>
<keyword evidence="5" id="KW-0804">Transcription</keyword>
<feature type="domain" description="Response regulatory" evidence="9">
    <location>
        <begin position="8"/>
        <end position="122"/>
    </location>
</feature>
<feature type="modified residue" description="4-aspartylphosphate" evidence="6">
    <location>
        <position position="57"/>
    </location>
</feature>
<dbReference type="InterPro" id="IPR058031">
    <property type="entry name" value="AAA_lid_NorR"/>
</dbReference>
<dbReference type="GO" id="GO:0000160">
    <property type="term" value="P:phosphorelay signal transduction system"/>
    <property type="evidence" value="ECO:0007669"/>
    <property type="project" value="InterPro"/>
</dbReference>
<dbReference type="PROSITE" id="PS00688">
    <property type="entry name" value="SIGMA54_INTERACT_3"/>
    <property type="match status" value="1"/>
</dbReference>
<dbReference type="InterPro" id="IPR002078">
    <property type="entry name" value="Sigma_54_int"/>
</dbReference>
<dbReference type="InterPro" id="IPR027417">
    <property type="entry name" value="P-loop_NTPase"/>
</dbReference>
<dbReference type="Gene3D" id="1.10.8.60">
    <property type="match status" value="1"/>
</dbReference>
<evidence type="ECO:0000256" key="3">
    <source>
        <dbReference type="ARBA" id="ARBA00023015"/>
    </source>
</evidence>
<dbReference type="PANTHER" id="PTHR32071:SF100">
    <property type="entry name" value="RESPONSE REGULATOR PROTEIN PILR"/>
    <property type="match status" value="1"/>
</dbReference>
<dbReference type="Pfam" id="PF00158">
    <property type="entry name" value="Sigma54_activat"/>
    <property type="match status" value="1"/>
</dbReference>
<dbReference type="PROSITE" id="PS00675">
    <property type="entry name" value="SIGMA54_INTERACT_1"/>
    <property type="match status" value="1"/>
</dbReference>
<dbReference type="PROSITE" id="PS00676">
    <property type="entry name" value="SIGMA54_INTERACT_2"/>
    <property type="match status" value="1"/>
</dbReference>
<dbReference type="InParanoid" id="A0A4R6QLU6"/>
<evidence type="ECO:0000256" key="1">
    <source>
        <dbReference type="ARBA" id="ARBA00022741"/>
    </source>
</evidence>
<dbReference type="PROSITE" id="PS50045">
    <property type="entry name" value="SIGMA54_INTERACT_4"/>
    <property type="match status" value="1"/>
</dbReference>
<name>A0A4R6QLU6_9BURK</name>
<keyword evidence="3" id="KW-0805">Transcription regulation</keyword>
<dbReference type="Gene3D" id="3.40.50.300">
    <property type="entry name" value="P-loop containing nucleotide triphosphate hydrolases"/>
    <property type="match status" value="1"/>
</dbReference>
<dbReference type="FunFam" id="3.40.50.300:FF:000006">
    <property type="entry name" value="DNA-binding transcriptional regulator NtrC"/>
    <property type="match status" value="1"/>
</dbReference>
<dbReference type="GO" id="GO:0043565">
    <property type="term" value="F:sequence-specific DNA binding"/>
    <property type="evidence" value="ECO:0007669"/>
    <property type="project" value="InterPro"/>
</dbReference>
<evidence type="ECO:0000256" key="4">
    <source>
        <dbReference type="ARBA" id="ARBA00023125"/>
    </source>
</evidence>
<dbReference type="EMBL" id="SNXS01000003">
    <property type="protein sequence ID" value="TDP71273.1"/>
    <property type="molecule type" value="Genomic_DNA"/>
</dbReference>
<dbReference type="PANTHER" id="PTHR32071">
    <property type="entry name" value="TRANSCRIPTIONAL REGULATORY PROTEIN"/>
    <property type="match status" value="1"/>
</dbReference>
<dbReference type="SUPFAM" id="SSF46689">
    <property type="entry name" value="Homeodomain-like"/>
    <property type="match status" value="1"/>
</dbReference>
<dbReference type="Gene3D" id="3.40.50.2300">
    <property type="match status" value="1"/>
</dbReference>
<dbReference type="PRINTS" id="PR01590">
    <property type="entry name" value="HTHFIS"/>
</dbReference>
<dbReference type="Gene3D" id="1.10.10.60">
    <property type="entry name" value="Homeodomain-like"/>
    <property type="match status" value="1"/>
</dbReference>
<feature type="region of interest" description="Disordered" evidence="7">
    <location>
        <begin position="128"/>
        <end position="147"/>
    </location>
</feature>
<dbReference type="Pfam" id="PF25601">
    <property type="entry name" value="AAA_lid_14"/>
    <property type="match status" value="1"/>
</dbReference>
<keyword evidence="6" id="KW-0597">Phosphoprotein</keyword>
<dbReference type="RefSeq" id="WP_133701059.1">
    <property type="nucleotide sequence ID" value="NZ_SNXS01000003.1"/>
</dbReference>
<dbReference type="GO" id="GO:0006355">
    <property type="term" value="P:regulation of DNA-templated transcription"/>
    <property type="evidence" value="ECO:0007669"/>
    <property type="project" value="InterPro"/>
</dbReference>
<evidence type="ECO:0000259" key="8">
    <source>
        <dbReference type="PROSITE" id="PS50045"/>
    </source>
</evidence>
<sequence length="518" mass="56052">MSAEVEFSLLVVDDEPDLRTLYELTLVREGYRIETAASLEEAMAHLKRQRYSAVITDMRLPDGSGLDLLQWLETTGRPEKAIVITAFGSAENAVEALKAGAYDYLTKPVDLRQFRMVVASALGRMPQQGPSVVPARLPSEQGQPAADQAARQAALAAEPKHVAKAQARALATGLQRMAGGSTALQQVRSLIEKVARSMAPVLVQGESGTGKELVARAIHEVSPRTAQAFIAVNCGAIPEQLLEAEFFGYRKGAFTGANEDREGFFQAANGGTLFLDEIGELPLSMQSKLLRVIQERLVRPVGAVHELPVNVRILSATHKDLGAEVLAGRFRQDLFYRLNVIQIRVPPLRERIEDLREIAEHVLERIARDAGVSPTPRLTPAAFSHLARYPFPGNVRELENLLHRALALSGGAEIDLADLDLPDAAFADSSQASFDALLDLPAPTGRETGTDAPAALPSDLAQYLDEVERDILMRALERHRGNRTAAGASLGLSLRQMRYRMARLGVGAEGAGGDGDGD</sequence>
<keyword evidence="11" id="KW-1185">Reference proteome</keyword>
<evidence type="ECO:0000313" key="11">
    <source>
        <dbReference type="Proteomes" id="UP000295361"/>
    </source>
</evidence>
<dbReference type="InterPro" id="IPR025944">
    <property type="entry name" value="Sigma_54_int_dom_CS"/>
</dbReference>
<dbReference type="InterPro" id="IPR025943">
    <property type="entry name" value="Sigma_54_int_dom_ATP-bd_2"/>
</dbReference>
<proteinExistence type="predicted"/>
<dbReference type="InterPro" id="IPR025662">
    <property type="entry name" value="Sigma_54_int_dom_ATP-bd_1"/>
</dbReference>
<reference evidence="10 11" key="1">
    <citation type="submission" date="2019-03" db="EMBL/GenBank/DDBJ databases">
        <title>Genomic Encyclopedia of Type Strains, Phase IV (KMG-IV): sequencing the most valuable type-strain genomes for metagenomic binning, comparative biology and taxonomic classification.</title>
        <authorList>
            <person name="Goeker M."/>
        </authorList>
    </citation>
    <scope>NUCLEOTIDE SEQUENCE [LARGE SCALE GENOMIC DNA]</scope>
    <source>
        <strain evidence="10 11">DSM 16998</strain>
    </source>
</reference>
<dbReference type="SUPFAM" id="SSF52540">
    <property type="entry name" value="P-loop containing nucleoside triphosphate hydrolases"/>
    <property type="match status" value="1"/>
</dbReference>
<gene>
    <name evidence="10" type="ORF">DES47_103254</name>
</gene>
<evidence type="ECO:0000259" key="9">
    <source>
        <dbReference type="PROSITE" id="PS50110"/>
    </source>
</evidence>
<dbReference type="Proteomes" id="UP000295361">
    <property type="component" value="Unassembled WGS sequence"/>
</dbReference>
<dbReference type="Pfam" id="PF02954">
    <property type="entry name" value="HTH_8"/>
    <property type="match status" value="1"/>
</dbReference>
<dbReference type="Pfam" id="PF00072">
    <property type="entry name" value="Response_reg"/>
    <property type="match status" value="1"/>
</dbReference>
<organism evidence="10 11">
    <name type="scientific">Roseateles toxinivorans</name>
    <dbReference type="NCBI Taxonomy" id="270368"/>
    <lineage>
        <taxon>Bacteria</taxon>
        <taxon>Pseudomonadati</taxon>
        <taxon>Pseudomonadota</taxon>
        <taxon>Betaproteobacteria</taxon>
        <taxon>Burkholderiales</taxon>
        <taxon>Sphaerotilaceae</taxon>
        <taxon>Roseateles</taxon>
    </lineage>
</organism>
<dbReference type="SUPFAM" id="SSF52172">
    <property type="entry name" value="CheY-like"/>
    <property type="match status" value="1"/>
</dbReference>
<dbReference type="GO" id="GO:0005524">
    <property type="term" value="F:ATP binding"/>
    <property type="evidence" value="ECO:0007669"/>
    <property type="project" value="UniProtKB-KW"/>
</dbReference>